<feature type="compositionally biased region" description="Low complexity" evidence="2">
    <location>
        <begin position="759"/>
        <end position="770"/>
    </location>
</feature>
<feature type="region of interest" description="Disordered" evidence="2">
    <location>
        <begin position="42"/>
        <end position="92"/>
    </location>
</feature>
<organism evidence="4 5">
    <name type="scientific">Trypanosoma congolense (strain IL3000)</name>
    <dbReference type="NCBI Taxonomy" id="1068625"/>
    <lineage>
        <taxon>Eukaryota</taxon>
        <taxon>Discoba</taxon>
        <taxon>Euglenozoa</taxon>
        <taxon>Kinetoplastea</taxon>
        <taxon>Metakinetoplastina</taxon>
        <taxon>Trypanosomatida</taxon>
        <taxon>Trypanosomatidae</taxon>
        <taxon>Trypanosoma</taxon>
        <taxon>Nannomonas</taxon>
    </lineage>
</organism>
<dbReference type="AlphaFoldDB" id="F9WIW9"/>
<dbReference type="PANTHER" id="PTHR12768:SF4">
    <property type="entry name" value="BECLIN-1"/>
    <property type="match status" value="1"/>
</dbReference>
<feature type="region of interest" description="Disordered" evidence="2">
    <location>
        <begin position="755"/>
        <end position="775"/>
    </location>
</feature>
<proteinExistence type="inferred from homology"/>
<reference evidence="4 5" key="2">
    <citation type="journal article" date="2012" name="Proc. Natl. Acad. Sci. U.S.A.">
        <title>Antigenic diversity is generated by distinct evolutionary mechanisms in African trypanosome species.</title>
        <authorList>
            <person name="Jackson A.P."/>
            <person name="Berry A."/>
            <person name="Aslett M."/>
            <person name="Allison H.C."/>
            <person name="Burton P."/>
            <person name="Vavrova-Anderson J."/>
            <person name="Brown R."/>
            <person name="Browne H."/>
            <person name="Corton N."/>
            <person name="Hauser H."/>
            <person name="Gamble J."/>
            <person name="Gilderthorp R."/>
            <person name="Marcello L."/>
            <person name="McQuillan J."/>
            <person name="Otto T.D."/>
            <person name="Quail M.A."/>
            <person name="Sanders M.J."/>
            <person name="van Tonder A."/>
            <person name="Ginger M.L."/>
            <person name="Field M.C."/>
            <person name="Barry J.D."/>
            <person name="Hertz-Fowler C."/>
            <person name="Berriman M."/>
        </authorList>
    </citation>
    <scope>NUCLEOTIDE SEQUENCE [LARGE SCALE GENOMIC DNA]</scope>
    <source>
        <strain evidence="4 5">IL3000</strain>
    </source>
</reference>
<gene>
    <name evidence="4" type="ORF">TCIL3000_0_21010</name>
</gene>
<dbReference type="GO" id="GO:0000423">
    <property type="term" value="P:mitophagy"/>
    <property type="evidence" value="ECO:0007669"/>
    <property type="project" value="TreeGrafter"/>
</dbReference>
<name>F9WIW9_TRYCI</name>
<sequence>MGGTDRSGLTVCDLLVCCRCRRTVPLEGNTVECTAMCPDALKADPPRSPTGGLWETWQKNRGSRKEAEAAQVKASSPSTGEQEGQQQRTLHPAIKCSRVTATGKYSALSPSPFSPWVGRKGDAGGGSGYNDSSCDADPKVSRSYDDASRVADIRAHLTVSLPLIFSHQYAWFSHERNGTYLDNLWKGVQRDNTASVPFSPASPTSPTWEHFLQRGSRNNKSVSLPLASLIALPPIAEVNVMTHRSPGTGAFDIAVATAEGDAVEDLCSHGDSVINERGNEESIHQSEIIASPITIVCPKSPVTFPVSPPRRTPQGNAAQASATSSPCAMVGERQAIVASDAKGSGTQLGFPIPWRMGVEVYDDALSPDLSSVCKSSLAQFSQRLMRQVVHGSMTDLPLCLHCWTDSLKKQKESVSNSMLDVACLMGVAPILGKQEVTLDGCHLVKDGLDERRWSQQRIDNAQQQEMLARLSIRVDEADARAMIITNAQQEVAEVSLPTVRGKLEVTSRKLVESAQRSNANDVRGFFEIDDAIDGFKASARNALYSRSFVCNTSAMLLAFPINTRGTVGTIAGLRLGKYPSASQKRKDTTASNSHASVGSAPATEGGVGDLNRRAGLCETGSEFVTTVRMQQQLQVCYTRGLLDKRPDFVSVAEINNACGYLLLLLQHLIDWHKINIRSIVLHPNGEHSTVDVLSINSVTQEVSKTTVEFFIKEKFFAWKTFGKGCVAVANCVREITVWMKLRLRQMLECVQRSGEEGRSSSGEGAGAAESPIPITPPYVISEDKVDGFSLRHGEVSDDVWTIAMKKLLAVVQWCVVVSRDMDELRENLLEGNENLRD</sequence>
<feature type="region of interest" description="Disordered" evidence="2">
    <location>
        <begin position="581"/>
        <end position="606"/>
    </location>
</feature>
<dbReference type="Pfam" id="PF04111">
    <property type="entry name" value="APG6"/>
    <property type="match status" value="1"/>
</dbReference>
<accession>F9WIW9</accession>
<dbReference type="InterPro" id="IPR038274">
    <property type="entry name" value="Atg6/Beclin_C_sf"/>
</dbReference>
<evidence type="ECO:0000259" key="3">
    <source>
        <dbReference type="Pfam" id="PF04111"/>
    </source>
</evidence>
<dbReference type="EMBL" id="CAEQ01002649">
    <property type="protein sequence ID" value="CCD17268.1"/>
    <property type="molecule type" value="Genomic_DNA"/>
</dbReference>
<reference evidence="5" key="1">
    <citation type="submission" date="2011-07" db="EMBL/GenBank/DDBJ databases">
        <title>Divergent evolution of antigenic variation in African trypanosomes.</title>
        <authorList>
            <person name="Jackson A.P."/>
            <person name="Berry A."/>
            <person name="Allison H.C."/>
            <person name="Burton P."/>
            <person name="Anderson J."/>
            <person name="Aslett M."/>
            <person name="Brown R."/>
            <person name="Corton N."/>
            <person name="Harris D."/>
            <person name="Hauser H."/>
            <person name="Gamble J."/>
            <person name="Gilderthorp R."/>
            <person name="McQuillan J."/>
            <person name="Quail M.A."/>
            <person name="Sanders M."/>
            <person name="Van Tonder A."/>
            <person name="Ginger M.L."/>
            <person name="Donelson J.E."/>
            <person name="Field M.C."/>
            <person name="Barry J.D."/>
            <person name="Berriman M."/>
            <person name="Hertz-Fowler C."/>
        </authorList>
    </citation>
    <scope>NUCLEOTIDE SEQUENCE [LARGE SCALE GENOMIC DNA]</scope>
    <source>
        <strain evidence="5">IL3000</strain>
    </source>
</reference>
<dbReference type="GO" id="GO:0045324">
    <property type="term" value="P:late endosome to vacuole transport"/>
    <property type="evidence" value="ECO:0007669"/>
    <property type="project" value="TreeGrafter"/>
</dbReference>
<dbReference type="GO" id="GO:0000045">
    <property type="term" value="P:autophagosome assembly"/>
    <property type="evidence" value="ECO:0007669"/>
    <property type="project" value="TreeGrafter"/>
</dbReference>
<dbReference type="GO" id="GO:0006995">
    <property type="term" value="P:cellular response to nitrogen starvation"/>
    <property type="evidence" value="ECO:0007669"/>
    <property type="project" value="TreeGrafter"/>
</dbReference>
<dbReference type="Gene3D" id="1.10.418.40">
    <property type="entry name" value="Autophagy protein 6/Beclin 1"/>
    <property type="match status" value="1"/>
</dbReference>
<dbReference type="GO" id="GO:0034272">
    <property type="term" value="C:phosphatidylinositol 3-kinase complex, class III, type II"/>
    <property type="evidence" value="ECO:0007669"/>
    <property type="project" value="TreeGrafter"/>
</dbReference>
<dbReference type="PANTHER" id="PTHR12768">
    <property type="entry name" value="BECLIN 1"/>
    <property type="match status" value="1"/>
</dbReference>
<evidence type="ECO:0000313" key="5">
    <source>
        <dbReference type="Proteomes" id="UP000000702"/>
    </source>
</evidence>
<dbReference type="Proteomes" id="UP000000702">
    <property type="component" value="Unassembled WGS sequence"/>
</dbReference>
<feature type="domain" description="Atg6 BARA" evidence="3">
    <location>
        <begin position="648"/>
        <end position="817"/>
    </location>
</feature>
<dbReference type="InterPro" id="IPR007243">
    <property type="entry name" value="Atg6/Beclin"/>
</dbReference>
<comment type="caution">
    <text evidence="4">The sequence shown here is derived from an EMBL/GenBank/DDBJ whole genome shotgun (WGS) entry which is preliminary data.</text>
</comment>
<evidence type="ECO:0000256" key="2">
    <source>
        <dbReference type="SAM" id="MobiDB-lite"/>
    </source>
</evidence>
<dbReference type="GO" id="GO:0030674">
    <property type="term" value="F:protein-macromolecule adaptor activity"/>
    <property type="evidence" value="ECO:0007669"/>
    <property type="project" value="TreeGrafter"/>
</dbReference>
<dbReference type="GO" id="GO:0000407">
    <property type="term" value="C:phagophore assembly site"/>
    <property type="evidence" value="ECO:0007669"/>
    <property type="project" value="TreeGrafter"/>
</dbReference>
<dbReference type="InterPro" id="IPR040455">
    <property type="entry name" value="Atg6_BARA"/>
</dbReference>
<protein>
    <submittedName>
        <fullName evidence="4">WGS project CAEQ00000000 data, annotated contig 841</fullName>
    </submittedName>
</protein>
<evidence type="ECO:0000313" key="4">
    <source>
        <dbReference type="EMBL" id="CCD17268.1"/>
    </source>
</evidence>
<keyword evidence="5" id="KW-1185">Reference proteome</keyword>
<dbReference type="GO" id="GO:0043548">
    <property type="term" value="F:phosphatidylinositol 3-kinase binding"/>
    <property type="evidence" value="ECO:0007669"/>
    <property type="project" value="TreeGrafter"/>
</dbReference>
<dbReference type="VEuPathDB" id="TriTrypDB:TcIL3000_0_21010"/>
<comment type="similarity">
    <text evidence="1">Belongs to the beclin family.</text>
</comment>
<dbReference type="OMA" id="YASMIPT"/>
<feature type="compositionally biased region" description="Polar residues" evidence="2">
    <location>
        <begin position="73"/>
        <end position="89"/>
    </location>
</feature>
<dbReference type="GO" id="GO:0034271">
    <property type="term" value="C:phosphatidylinositol 3-kinase complex, class III, type I"/>
    <property type="evidence" value="ECO:0007669"/>
    <property type="project" value="TreeGrafter"/>
</dbReference>
<evidence type="ECO:0000256" key="1">
    <source>
        <dbReference type="ARBA" id="ARBA00005965"/>
    </source>
</evidence>